<keyword evidence="1" id="KW-1133">Transmembrane helix</keyword>
<feature type="transmembrane region" description="Helical" evidence="1">
    <location>
        <begin position="17"/>
        <end position="39"/>
    </location>
</feature>
<keyword evidence="1" id="KW-0812">Transmembrane</keyword>
<feature type="transmembrane region" description="Helical" evidence="1">
    <location>
        <begin position="51"/>
        <end position="72"/>
    </location>
</feature>
<evidence type="ECO:0000313" key="3">
    <source>
        <dbReference type="Proteomes" id="UP001108025"/>
    </source>
</evidence>
<dbReference type="Proteomes" id="UP001108025">
    <property type="component" value="Unassembled WGS sequence"/>
</dbReference>
<feature type="transmembrane region" description="Helical" evidence="1">
    <location>
        <begin position="78"/>
        <end position="97"/>
    </location>
</feature>
<evidence type="ECO:0000256" key="1">
    <source>
        <dbReference type="SAM" id="Phobius"/>
    </source>
</evidence>
<evidence type="ECO:0000313" key="2">
    <source>
        <dbReference type="EMBL" id="MCD1116100.1"/>
    </source>
</evidence>
<comment type="caution">
    <text evidence="2">The sequence shown here is derived from an EMBL/GenBank/DDBJ whole genome shotgun (WGS) entry which is preliminary data.</text>
</comment>
<organism evidence="2 3">
    <name type="scientific">Chryseobacterium turcicum</name>
    <dbReference type="NCBI Taxonomy" id="2898076"/>
    <lineage>
        <taxon>Bacteria</taxon>
        <taxon>Pseudomonadati</taxon>
        <taxon>Bacteroidota</taxon>
        <taxon>Flavobacteriia</taxon>
        <taxon>Flavobacteriales</taxon>
        <taxon>Weeksellaceae</taxon>
        <taxon>Chryseobacterium group</taxon>
        <taxon>Chryseobacterium</taxon>
    </lineage>
</organism>
<keyword evidence="3" id="KW-1185">Reference proteome</keyword>
<dbReference type="EMBL" id="JAJNAY010000001">
    <property type="protein sequence ID" value="MCD1116100.1"/>
    <property type="molecule type" value="Genomic_DNA"/>
</dbReference>
<accession>A0A9Q3YY93</accession>
<protein>
    <submittedName>
        <fullName evidence="2">Uncharacterized protein</fullName>
    </submittedName>
</protein>
<gene>
    <name evidence="2" type="ORF">LO744_04430</name>
</gene>
<proteinExistence type="predicted"/>
<reference evidence="2" key="1">
    <citation type="submission" date="2021-11" db="EMBL/GenBank/DDBJ databases">
        <title>Description of novel Chryseobacterium species.</title>
        <authorList>
            <person name="Saticioglu I.B."/>
            <person name="Ay H."/>
            <person name="Altun S."/>
            <person name="Duman M."/>
        </authorList>
    </citation>
    <scope>NUCLEOTIDE SEQUENCE</scope>
    <source>
        <strain evidence="2">C-17</strain>
    </source>
</reference>
<dbReference type="RefSeq" id="WP_230667373.1">
    <property type="nucleotide sequence ID" value="NZ_JAJNAY010000001.1"/>
</dbReference>
<sequence>MEIDLGAFGDFVMSRRFWGSLAIGFPVVTIGLFVLYSLVRKVHFLKMIVQYILLTFGLSVIVFAPILFFSAFIEAEKLKLALVFLIIVFFVAIYTLFNQREIILFFKDFSKLKNLNKS</sequence>
<name>A0A9Q3YY93_9FLAO</name>
<keyword evidence="1" id="KW-0472">Membrane</keyword>
<dbReference type="AlphaFoldDB" id="A0A9Q3YY93"/>